<dbReference type="SUPFAM" id="SSF52317">
    <property type="entry name" value="Class I glutamine amidotransferase-like"/>
    <property type="match status" value="1"/>
</dbReference>
<dbReference type="InterPro" id="IPR044992">
    <property type="entry name" value="ChyE-like"/>
</dbReference>
<evidence type="ECO:0000313" key="5">
    <source>
        <dbReference type="EMBL" id="EEH53067.1"/>
    </source>
</evidence>
<dbReference type="InterPro" id="IPR019269">
    <property type="entry name" value="BLOC1_su2"/>
</dbReference>
<dbReference type="OrthoDB" id="92161at2759"/>
<dbReference type="GO" id="GO:0005829">
    <property type="term" value="C:cytosol"/>
    <property type="evidence" value="ECO:0007669"/>
    <property type="project" value="TreeGrafter"/>
</dbReference>
<dbReference type="Pfam" id="PF00117">
    <property type="entry name" value="GATase"/>
    <property type="match status" value="1"/>
</dbReference>
<evidence type="ECO:0000256" key="3">
    <source>
        <dbReference type="SAM" id="MobiDB-lite"/>
    </source>
</evidence>
<evidence type="ECO:0000256" key="1">
    <source>
        <dbReference type="ARBA" id="ARBA00008468"/>
    </source>
</evidence>
<organism evidence="6">
    <name type="scientific">Micromonas pusilla (strain CCMP1545)</name>
    <name type="common">Picoplanktonic green alga</name>
    <dbReference type="NCBI Taxonomy" id="564608"/>
    <lineage>
        <taxon>Eukaryota</taxon>
        <taxon>Viridiplantae</taxon>
        <taxon>Chlorophyta</taxon>
        <taxon>Mamiellophyceae</taxon>
        <taxon>Mamiellales</taxon>
        <taxon>Mamiellaceae</taxon>
        <taxon>Micromonas</taxon>
    </lineage>
</organism>
<evidence type="ECO:0000313" key="6">
    <source>
        <dbReference type="Proteomes" id="UP000001876"/>
    </source>
</evidence>
<proteinExistence type="inferred from homology"/>
<dbReference type="AlphaFoldDB" id="C1N587"/>
<dbReference type="PROSITE" id="PS51273">
    <property type="entry name" value="GATASE_TYPE_1"/>
    <property type="match status" value="1"/>
</dbReference>
<dbReference type="eggNOG" id="KOG3179">
    <property type="taxonomic scope" value="Eukaryota"/>
</dbReference>
<dbReference type="GeneID" id="9688365"/>
<evidence type="ECO:0000259" key="4">
    <source>
        <dbReference type="Pfam" id="PF00117"/>
    </source>
</evidence>
<dbReference type="KEGG" id="mpp:MICPUCDRAFT_52848"/>
<protein>
    <submittedName>
        <fullName evidence="5">Predicted protein</fullName>
    </submittedName>
</protein>
<dbReference type="STRING" id="564608.C1N587"/>
<dbReference type="RefSeq" id="XP_003063128.1">
    <property type="nucleotide sequence ID" value="XM_003063082.1"/>
</dbReference>
<keyword evidence="6" id="KW-1185">Reference proteome</keyword>
<name>C1N587_MICPC</name>
<sequence length="482" mass="50538">MAPRTRFAILDCEDADKWDGHAIAISRLFSRAGERWRVLPAEHFRCFSGELPELASLSSYAGLVVTGSHHGVNDGRGWIDALRSFLAEACDPSRGVRVLGVCFGCQILAQALGGAAGKNPRGDGGFTLKRERVTCHRAMLERDDYQSAAASFPSSSADSDSVIMTVFESHGDAVTSLPPSATTLATSATAPHEIWSRGDNVLAWQGHPELSADAIVAKIVPHVSSLSERQRDAGASSSSHWFPYDRVPVEDFETDDVDGDVARDAMRLIAMGRAFLRGGKCEGDDADVVAAHKYACDERFARCGGGGGGGGGEDDGGLASAAARDFVANFGRKSNAGKEEPGRGRGNERAAASNGRDASTAPPRGPASGDDALKAAAADAFAKTSKHLSAELAIVAAEFRLSADAHDEASRKFDAIASTAEDLRAFAGRLSEKSEKLSPLLRSLRGVDAQVTALEEVAAAMATRASELEAKLVALGGSIAPE</sequence>
<dbReference type="EMBL" id="GG663747">
    <property type="protein sequence ID" value="EEH53067.1"/>
    <property type="molecule type" value="Genomic_DNA"/>
</dbReference>
<feature type="compositionally biased region" description="Basic and acidic residues" evidence="3">
    <location>
        <begin position="336"/>
        <end position="348"/>
    </location>
</feature>
<dbReference type="Gene3D" id="3.40.50.880">
    <property type="match status" value="1"/>
</dbReference>
<dbReference type="PANTHER" id="PTHR42695:SF5">
    <property type="entry name" value="GLUTAMINE AMIDOTRANSFERASE YLR126C-RELATED"/>
    <property type="match status" value="1"/>
</dbReference>
<dbReference type="Pfam" id="PF10046">
    <property type="entry name" value="BLOC1_2"/>
    <property type="match status" value="1"/>
</dbReference>
<comment type="similarity">
    <text evidence="2">Belongs to the peptidase C26 family.</text>
</comment>
<evidence type="ECO:0000256" key="2">
    <source>
        <dbReference type="ARBA" id="ARBA00011083"/>
    </source>
</evidence>
<reference evidence="5 6" key="1">
    <citation type="journal article" date="2009" name="Science">
        <title>Green evolution and dynamic adaptations revealed by genomes of the marine picoeukaryotes Micromonas.</title>
        <authorList>
            <person name="Worden A.Z."/>
            <person name="Lee J.H."/>
            <person name="Mock T."/>
            <person name="Rouze P."/>
            <person name="Simmons M.P."/>
            <person name="Aerts A.L."/>
            <person name="Allen A.E."/>
            <person name="Cuvelier M.L."/>
            <person name="Derelle E."/>
            <person name="Everett M.V."/>
            <person name="Foulon E."/>
            <person name="Grimwood J."/>
            <person name="Gundlach H."/>
            <person name="Henrissat B."/>
            <person name="Napoli C."/>
            <person name="McDonald S.M."/>
            <person name="Parker M.S."/>
            <person name="Rombauts S."/>
            <person name="Salamov A."/>
            <person name="Von Dassow P."/>
            <person name="Badger J.H."/>
            <person name="Coutinho P.M."/>
            <person name="Demir E."/>
            <person name="Dubchak I."/>
            <person name="Gentemann C."/>
            <person name="Eikrem W."/>
            <person name="Gready J.E."/>
            <person name="John U."/>
            <person name="Lanier W."/>
            <person name="Lindquist E.A."/>
            <person name="Lucas S."/>
            <person name="Mayer K.F."/>
            <person name="Moreau H."/>
            <person name="Not F."/>
            <person name="Otillar R."/>
            <person name="Panaud O."/>
            <person name="Pangilinan J."/>
            <person name="Paulsen I."/>
            <person name="Piegu B."/>
            <person name="Poliakov A."/>
            <person name="Robbens S."/>
            <person name="Schmutz J."/>
            <person name="Toulza E."/>
            <person name="Wyss T."/>
            <person name="Zelensky A."/>
            <person name="Zhou K."/>
            <person name="Armbrust E.V."/>
            <person name="Bhattacharya D."/>
            <person name="Goodenough U.W."/>
            <person name="Van de Peer Y."/>
            <person name="Grigoriev I.V."/>
        </authorList>
    </citation>
    <scope>NUCLEOTIDE SEQUENCE [LARGE SCALE GENOMIC DNA]</scope>
    <source>
        <strain evidence="5 6">CCMP1545</strain>
    </source>
</reference>
<feature type="domain" description="Glutamine amidotransferase" evidence="4">
    <location>
        <begin position="57"/>
        <end position="212"/>
    </location>
</feature>
<dbReference type="InterPro" id="IPR017926">
    <property type="entry name" value="GATASE"/>
</dbReference>
<comment type="similarity">
    <text evidence="1">Belongs to the BLOC1S2 family.</text>
</comment>
<dbReference type="Proteomes" id="UP000001876">
    <property type="component" value="Unassembled WGS sequence"/>
</dbReference>
<feature type="region of interest" description="Disordered" evidence="3">
    <location>
        <begin position="330"/>
        <end position="372"/>
    </location>
</feature>
<dbReference type="InterPro" id="IPR029062">
    <property type="entry name" value="Class_I_gatase-like"/>
</dbReference>
<accession>C1N587</accession>
<gene>
    <name evidence="5" type="ORF">MICPUCDRAFT_52848</name>
</gene>
<dbReference type="PANTHER" id="PTHR42695">
    <property type="entry name" value="GLUTAMINE AMIDOTRANSFERASE YLR126C-RELATED"/>
    <property type="match status" value="1"/>
</dbReference>